<dbReference type="InterPro" id="IPR003673">
    <property type="entry name" value="CoA-Trfase_fam_III"/>
</dbReference>
<dbReference type="PANTHER" id="PTHR48228">
    <property type="entry name" value="SUCCINYL-COA--D-CITRAMALATE COA-TRANSFERASE"/>
    <property type="match status" value="1"/>
</dbReference>
<accession>A0A941ET06</accession>
<dbReference type="EMBL" id="JAGSOG010000234">
    <property type="protein sequence ID" value="MBR7837830.1"/>
    <property type="molecule type" value="Genomic_DNA"/>
</dbReference>
<evidence type="ECO:0000256" key="1">
    <source>
        <dbReference type="SAM" id="MobiDB-lite"/>
    </source>
</evidence>
<protein>
    <submittedName>
        <fullName evidence="2">CoA transferase</fullName>
    </submittedName>
</protein>
<evidence type="ECO:0000313" key="3">
    <source>
        <dbReference type="Proteomes" id="UP000675781"/>
    </source>
</evidence>
<keyword evidence="3" id="KW-1185">Reference proteome</keyword>
<dbReference type="Gene3D" id="3.40.50.10540">
    <property type="entry name" value="Crotonobetainyl-coa:carnitine coa-transferase, domain 1"/>
    <property type="match status" value="1"/>
</dbReference>
<evidence type="ECO:0000313" key="2">
    <source>
        <dbReference type="EMBL" id="MBR7837830.1"/>
    </source>
</evidence>
<organism evidence="2 3">
    <name type="scientific">Actinospica durhamensis</name>
    <dbReference type="NCBI Taxonomy" id="1508375"/>
    <lineage>
        <taxon>Bacteria</taxon>
        <taxon>Bacillati</taxon>
        <taxon>Actinomycetota</taxon>
        <taxon>Actinomycetes</taxon>
        <taxon>Catenulisporales</taxon>
        <taxon>Actinospicaceae</taxon>
        <taxon>Actinospica</taxon>
    </lineage>
</organism>
<dbReference type="Gene3D" id="3.30.60.110">
    <property type="match status" value="1"/>
</dbReference>
<feature type="compositionally biased region" description="Pro residues" evidence="1">
    <location>
        <begin position="88"/>
        <end position="103"/>
    </location>
</feature>
<keyword evidence="2" id="KW-0808">Transferase</keyword>
<dbReference type="Pfam" id="PF02515">
    <property type="entry name" value="CoA_transf_3"/>
    <property type="match status" value="2"/>
</dbReference>
<comment type="caution">
    <text evidence="2">The sequence shown here is derived from an EMBL/GenBank/DDBJ whole genome shotgun (WGS) entry which is preliminary data.</text>
</comment>
<dbReference type="InterPro" id="IPR050509">
    <property type="entry name" value="CoA-transferase_III"/>
</dbReference>
<name>A0A941ET06_9ACTN</name>
<proteinExistence type="predicted"/>
<sequence length="430" mass="45094">MPPLPSTGPLVGLRVLELASLAPAPFACTVISDLGAEVLRIDRPDTVPARLAANASAAAAVAESATSTPVAPSAQSAPMTPMAQGGPTAPPPSSPHLPPPPDPLGRGRRSVAVDLRHPRGVETVLRLVEQADVLVEGFRPGVCERLGIGPEVCAARNPRLIYARMTGYGQDGPLSARAGHDINYLSIAGALEPLGPADGPPLPPLNYVADFGGGGMLLVVGVLSALWERTRSGRGQVVDASMVEGSALITSILHGLHASGLWETQRGSNLFDGSAPFYGSYECADGRYVAVGALEPKFWSLLLTGLGLADQPDLPAQHDRARWPELRARIADVFRTRTRDEWAAHFADSDACVTPVLSPFEAHLHPHNAARGTFAEVGGLVQPAPAPRFSRTPGRIASPAPHPGEHAAALADWGIEEKEIRALRDEGVVV</sequence>
<dbReference type="Proteomes" id="UP000675781">
    <property type="component" value="Unassembled WGS sequence"/>
</dbReference>
<dbReference type="RefSeq" id="WP_212532293.1">
    <property type="nucleotide sequence ID" value="NZ_JAGSOG010000234.1"/>
</dbReference>
<dbReference type="SUPFAM" id="SSF89796">
    <property type="entry name" value="CoA-transferase family III (CaiB/BaiF)"/>
    <property type="match status" value="1"/>
</dbReference>
<dbReference type="InterPro" id="IPR023606">
    <property type="entry name" value="CoA-Trfase_III_dom_1_sf"/>
</dbReference>
<gene>
    <name evidence="2" type="ORF">KDL01_31435</name>
</gene>
<dbReference type="GO" id="GO:0016740">
    <property type="term" value="F:transferase activity"/>
    <property type="evidence" value="ECO:0007669"/>
    <property type="project" value="UniProtKB-KW"/>
</dbReference>
<dbReference type="Gene3D" id="3.30.1540.10">
    <property type="entry name" value="formyl-coa transferase, domain 3"/>
    <property type="match status" value="1"/>
</dbReference>
<reference evidence="2" key="1">
    <citation type="submission" date="2021-04" db="EMBL/GenBank/DDBJ databases">
        <title>Genome based classification of Actinospica acidithermotolerans sp. nov., an actinobacterium isolated from an Indonesian hot spring.</title>
        <authorList>
            <person name="Kusuma A.B."/>
            <person name="Putra K.E."/>
            <person name="Nafisah S."/>
            <person name="Loh J."/>
            <person name="Nouioui I."/>
            <person name="Goodfellow M."/>
        </authorList>
    </citation>
    <scope>NUCLEOTIDE SEQUENCE</scope>
    <source>
        <strain evidence="2">CSCA 57</strain>
    </source>
</reference>
<dbReference type="InterPro" id="IPR044855">
    <property type="entry name" value="CoA-Trfase_III_dom3_sf"/>
</dbReference>
<dbReference type="PANTHER" id="PTHR48228:SF5">
    <property type="entry name" value="ALPHA-METHYLACYL-COA RACEMASE"/>
    <property type="match status" value="1"/>
</dbReference>
<dbReference type="AlphaFoldDB" id="A0A941ET06"/>
<feature type="region of interest" description="Disordered" evidence="1">
    <location>
        <begin position="63"/>
        <end position="108"/>
    </location>
</feature>